<evidence type="ECO:0000256" key="5">
    <source>
        <dbReference type="ARBA" id="ARBA00023237"/>
    </source>
</evidence>
<evidence type="ECO:0000313" key="9">
    <source>
        <dbReference type="EMBL" id="QII45900.1"/>
    </source>
</evidence>
<dbReference type="RefSeq" id="WP_166249284.1">
    <property type="nucleotide sequence ID" value="NZ_CP049616.1"/>
</dbReference>
<dbReference type="Gene3D" id="1.25.40.390">
    <property type="match status" value="1"/>
</dbReference>
<feature type="domain" description="RagB/SusD" evidence="7">
    <location>
        <begin position="342"/>
        <end position="485"/>
    </location>
</feature>
<reference evidence="9 10" key="1">
    <citation type="submission" date="2020-02" db="EMBL/GenBank/DDBJ databases">
        <title>Complete genome of Muricauda sp. 501str8.</title>
        <authorList>
            <person name="Dong B."/>
            <person name="Zhu S."/>
            <person name="Yang J."/>
            <person name="Chen J."/>
        </authorList>
    </citation>
    <scope>NUCLEOTIDE SEQUENCE [LARGE SCALE GENOMIC DNA]</scope>
    <source>
        <strain evidence="9 10">501str8</strain>
    </source>
</reference>
<evidence type="ECO:0000313" key="10">
    <source>
        <dbReference type="Proteomes" id="UP000502928"/>
    </source>
</evidence>
<dbReference type="InterPro" id="IPR033985">
    <property type="entry name" value="SusD-like_N"/>
</dbReference>
<feature type="chain" id="PRO_5026020900" evidence="6">
    <location>
        <begin position="23"/>
        <end position="485"/>
    </location>
</feature>
<feature type="domain" description="SusD-like N-terminal" evidence="8">
    <location>
        <begin position="96"/>
        <end position="236"/>
    </location>
</feature>
<proteinExistence type="inferred from homology"/>
<comment type="subcellular location">
    <subcellularLocation>
        <location evidence="1">Cell outer membrane</location>
    </subcellularLocation>
</comment>
<comment type="similarity">
    <text evidence="2">Belongs to the SusD family.</text>
</comment>
<keyword evidence="5" id="KW-0998">Cell outer membrane</keyword>
<dbReference type="SUPFAM" id="SSF48452">
    <property type="entry name" value="TPR-like"/>
    <property type="match status" value="1"/>
</dbReference>
<keyword evidence="10" id="KW-1185">Reference proteome</keyword>
<dbReference type="PROSITE" id="PS51257">
    <property type="entry name" value="PROKAR_LIPOPROTEIN"/>
    <property type="match status" value="1"/>
</dbReference>
<dbReference type="InterPro" id="IPR012944">
    <property type="entry name" value="SusD_RagB_dom"/>
</dbReference>
<keyword evidence="3 6" id="KW-0732">Signal</keyword>
<feature type="signal peptide" evidence="6">
    <location>
        <begin position="1"/>
        <end position="22"/>
    </location>
</feature>
<accession>A0A6G7J5D3</accession>
<keyword evidence="4" id="KW-0472">Membrane</keyword>
<dbReference type="AlphaFoldDB" id="A0A6G7J5D3"/>
<dbReference type="InterPro" id="IPR011990">
    <property type="entry name" value="TPR-like_helical_dom_sf"/>
</dbReference>
<evidence type="ECO:0000256" key="6">
    <source>
        <dbReference type="SAM" id="SignalP"/>
    </source>
</evidence>
<evidence type="ECO:0000256" key="2">
    <source>
        <dbReference type="ARBA" id="ARBA00006275"/>
    </source>
</evidence>
<dbReference type="Pfam" id="PF14322">
    <property type="entry name" value="SusD-like_3"/>
    <property type="match status" value="1"/>
</dbReference>
<dbReference type="GO" id="GO:0009279">
    <property type="term" value="C:cell outer membrane"/>
    <property type="evidence" value="ECO:0007669"/>
    <property type="project" value="UniProtKB-SubCell"/>
</dbReference>
<evidence type="ECO:0000259" key="7">
    <source>
        <dbReference type="Pfam" id="PF07980"/>
    </source>
</evidence>
<evidence type="ECO:0000256" key="1">
    <source>
        <dbReference type="ARBA" id="ARBA00004442"/>
    </source>
</evidence>
<protein>
    <submittedName>
        <fullName evidence="9">RagB/SusD family nutrient uptake outer membrane protein</fullName>
    </submittedName>
</protein>
<dbReference type="Pfam" id="PF07980">
    <property type="entry name" value="SusD_RagB"/>
    <property type="match status" value="1"/>
</dbReference>
<dbReference type="KEGG" id="mut:GVT53_14865"/>
<organism evidence="9 10">
    <name type="scientific">Flagellimonas oceani</name>
    <dbReference type="NCBI Taxonomy" id="2698672"/>
    <lineage>
        <taxon>Bacteria</taxon>
        <taxon>Pseudomonadati</taxon>
        <taxon>Bacteroidota</taxon>
        <taxon>Flavobacteriia</taxon>
        <taxon>Flavobacteriales</taxon>
        <taxon>Flavobacteriaceae</taxon>
        <taxon>Flagellimonas</taxon>
    </lineage>
</organism>
<dbReference type="Proteomes" id="UP000502928">
    <property type="component" value="Chromosome"/>
</dbReference>
<evidence type="ECO:0000256" key="3">
    <source>
        <dbReference type="ARBA" id="ARBA00022729"/>
    </source>
</evidence>
<dbReference type="EMBL" id="CP049616">
    <property type="protein sequence ID" value="QII45900.1"/>
    <property type="molecule type" value="Genomic_DNA"/>
</dbReference>
<gene>
    <name evidence="9" type="ORF">GVT53_14865</name>
</gene>
<evidence type="ECO:0000256" key="4">
    <source>
        <dbReference type="ARBA" id="ARBA00023136"/>
    </source>
</evidence>
<name>A0A6G7J5D3_9FLAO</name>
<evidence type="ECO:0000259" key="8">
    <source>
        <dbReference type="Pfam" id="PF14322"/>
    </source>
</evidence>
<sequence>MKNRLYKYCLASFVAATLLVSCDDELDVDPFTEGNPETFFNTVSSFQNGVDGIYSQFWNYYSAPGSGLQGIPDILSDNVILAQTGRRSNEVYYDYRYNPNTLGAIPLYWSEAYEAVNAANLIIGQIDNLASGPEKDNILGQALAARAIAHFDLARIYAMIPTQSTDAANSPGIVYIKVEDGDTDDPLAQPSRETVASNYSEIIGDLEQAAQLIGTSNGEGRLNRNAVYAMLSRVYLYNGDYQLAINAADQVTTDIIDAKVEGALMAVYEDTTNKGVIIEWSVNTSSESRFNNVGVLYSQTTPPNTVLEYAVEYEFFNNLDPNDLRREVIQYDATNQGNNYNAIRKFLGEPNQVNGRVDIKVLRAAEVLLNKAEAQFEIDPAAALTTLNILRDARYTSYTGGETGQALEDAIQYERRVELSFEGHRFFDLKRRGEAVQRSNNGDLADGSGTPPEILTLPVGDHRFQFPIPIDEINANPNMAQNPDY</sequence>